<keyword evidence="4" id="KW-1185">Reference proteome</keyword>
<evidence type="ECO:0000313" key="4">
    <source>
        <dbReference type="Proteomes" id="UP000719942"/>
    </source>
</evidence>
<dbReference type="Pfam" id="PF01321">
    <property type="entry name" value="Creatinase_N"/>
    <property type="match status" value="1"/>
</dbReference>
<feature type="domain" description="Creatinase N-terminal" evidence="2">
    <location>
        <begin position="8"/>
        <end position="139"/>
    </location>
</feature>
<comment type="caution">
    <text evidence="3">The sequence shown here is derived from an EMBL/GenBank/DDBJ whole genome shotgun (WGS) entry which is preliminary data.</text>
</comment>
<proteinExistence type="predicted"/>
<dbReference type="RefSeq" id="WP_219964678.1">
    <property type="nucleotide sequence ID" value="NZ_JAGFNZ010000002.1"/>
</dbReference>
<dbReference type="Gene3D" id="3.40.350.10">
    <property type="entry name" value="Creatinase/prolidase N-terminal domain"/>
    <property type="match status" value="1"/>
</dbReference>
<reference evidence="3 4" key="1">
    <citation type="submission" date="2021-03" db="EMBL/GenBank/DDBJ databases">
        <title>Caproiciproducens sp. nov. isolated from feces of cow.</title>
        <authorList>
            <person name="Choi J.-Y."/>
        </authorList>
    </citation>
    <scope>NUCLEOTIDE SEQUENCE [LARGE SCALE GENOMIC DNA]</scope>
    <source>
        <strain evidence="3 4">AGMB10547</strain>
    </source>
</reference>
<dbReference type="Pfam" id="PF00557">
    <property type="entry name" value="Peptidase_M24"/>
    <property type="match status" value="1"/>
</dbReference>
<dbReference type="Proteomes" id="UP000719942">
    <property type="component" value="Unassembled WGS sequence"/>
</dbReference>
<dbReference type="EMBL" id="JAGFNZ010000002">
    <property type="protein sequence ID" value="MBW7572264.1"/>
    <property type="molecule type" value="Genomic_DNA"/>
</dbReference>
<gene>
    <name evidence="3" type="ORF">J5W02_05500</name>
</gene>
<keyword evidence="3" id="KW-0378">Hydrolase</keyword>
<evidence type="ECO:0000313" key="3">
    <source>
        <dbReference type="EMBL" id="MBW7572264.1"/>
    </source>
</evidence>
<dbReference type="PANTHER" id="PTHR46112:SF2">
    <property type="entry name" value="XAA-PRO AMINOPEPTIDASE P-RELATED"/>
    <property type="match status" value="1"/>
</dbReference>
<feature type="domain" description="Peptidase M24" evidence="1">
    <location>
        <begin position="146"/>
        <end position="350"/>
    </location>
</feature>
<dbReference type="InterPro" id="IPR000587">
    <property type="entry name" value="Creatinase_N"/>
</dbReference>
<dbReference type="InterPro" id="IPR029149">
    <property type="entry name" value="Creatin/AminoP/Spt16_N"/>
</dbReference>
<dbReference type="InterPro" id="IPR050659">
    <property type="entry name" value="Peptidase_M24B"/>
</dbReference>
<dbReference type="InterPro" id="IPR036005">
    <property type="entry name" value="Creatinase/aminopeptidase-like"/>
</dbReference>
<dbReference type="Gene3D" id="3.90.230.10">
    <property type="entry name" value="Creatinase/methionine aminopeptidase superfamily"/>
    <property type="match status" value="1"/>
</dbReference>
<dbReference type="SUPFAM" id="SSF53092">
    <property type="entry name" value="Creatinase/prolidase N-terminal domain"/>
    <property type="match status" value="1"/>
</dbReference>
<evidence type="ECO:0000259" key="2">
    <source>
        <dbReference type="Pfam" id="PF01321"/>
    </source>
</evidence>
<accession>A0ABS7DMC9</accession>
<dbReference type="InterPro" id="IPR000994">
    <property type="entry name" value="Pept_M24"/>
</dbReference>
<evidence type="ECO:0000259" key="1">
    <source>
        <dbReference type="Pfam" id="PF00557"/>
    </source>
</evidence>
<dbReference type="PANTHER" id="PTHR46112">
    <property type="entry name" value="AMINOPEPTIDASE"/>
    <property type="match status" value="1"/>
</dbReference>
<sequence length="374" mass="41627">MEGIVVGRITALQQELQKAGLDAAVIMDRENLIYFANVDDIEGGSLIIPAKGEPKMLCLWLEARHVRDQSGLEVVPYFFPKDNVSQKTADMILEMGIKNPKVGFTRYFISLKDYQCLRDTVPGIYFGDIATICYKIRSVKCEQEIEYIKKAAQFVSIGMRAGIEAVHPGVKETEILAEAEYAMRKAGSQGSTFRMQVLRHDRQQLVHPYAGDYVIDNNQPVVIHLGASYKGYAAKMCRTVFLGDVAPECVEIYKILMEAQNVAMEAIKPGAVSGEIYDKVFKIVHDHGYARMFMDHIGYGVGIRQSEFYPILGKGLDHVLEENMVVDVLLPTLYDPKFGGPRITDTVLVKNTGAVALTNLNEGASSPYGEIICR</sequence>
<name>A0ABS7DMC9_9FIRM</name>
<keyword evidence="3" id="KW-0645">Protease</keyword>
<keyword evidence="3" id="KW-0031">Aminopeptidase</keyword>
<dbReference type="SUPFAM" id="SSF55920">
    <property type="entry name" value="Creatinase/aminopeptidase"/>
    <property type="match status" value="1"/>
</dbReference>
<protein>
    <submittedName>
        <fullName evidence="3">Aminopeptidase P family protein</fullName>
    </submittedName>
</protein>
<dbReference type="GO" id="GO:0004177">
    <property type="term" value="F:aminopeptidase activity"/>
    <property type="evidence" value="ECO:0007669"/>
    <property type="project" value="UniProtKB-KW"/>
</dbReference>
<organism evidence="3 4">
    <name type="scientific">Caproiciproducens faecalis</name>
    <dbReference type="NCBI Taxonomy" id="2820301"/>
    <lineage>
        <taxon>Bacteria</taxon>
        <taxon>Bacillati</taxon>
        <taxon>Bacillota</taxon>
        <taxon>Clostridia</taxon>
        <taxon>Eubacteriales</taxon>
        <taxon>Acutalibacteraceae</taxon>
        <taxon>Caproiciproducens</taxon>
    </lineage>
</organism>